<proteinExistence type="predicted"/>
<name>A0A5C1Y6E7_9MICO</name>
<organism evidence="1 2">
    <name type="scientific">Protaetiibacter larvae</name>
    <dbReference type="NCBI Taxonomy" id="2592654"/>
    <lineage>
        <taxon>Bacteria</taxon>
        <taxon>Bacillati</taxon>
        <taxon>Actinomycetota</taxon>
        <taxon>Actinomycetes</taxon>
        <taxon>Micrococcales</taxon>
        <taxon>Microbacteriaceae</taxon>
        <taxon>Protaetiibacter</taxon>
    </lineage>
</organism>
<protein>
    <submittedName>
        <fullName evidence="1">Uncharacterized protein</fullName>
    </submittedName>
</protein>
<reference evidence="1 2" key="1">
    <citation type="submission" date="2019-09" db="EMBL/GenBank/DDBJ databases">
        <title>Genome sequencing of strain KACC 19322.</title>
        <authorList>
            <person name="Heo J."/>
            <person name="Kim S.-J."/>
            <person name="Kim J.-S."/>
            <person name="Hong S.-B."/>
            <person name="Kwon S.-W."/>
        </authorList>
    </citation>
    <scope>NUCLEOTIDE SEQUENCE [LARGE SCALE GENOMIC DNA]</scope>
    <source>
        <strain evidence="1 2">KACC 19322</strain>
    </source>
</reference>
<dbReference type="AlphaFoldDB" id="A0A5C1Y6E7"/>
<accession>A0A5C1Y6E7</accession>
<evidence type="ECO:0000313" key="2">
    <source>
        <dbReference type="Proteomes" id="UP000322159"/>
    </source>
</evidence>
<sequence>MSSRTDLRDYFEAQLPATIKVYADARDLAELEPGYDAFLQLIRTQIEPANTQSRVIETFELTVLIPASDLNTDEAALDDAFDDVLLAVIRSPGMLWTPSVRGRHPNGHPAIQLNITAASPITETEE</sequence>
<dbReference type="EMBL" id="CP043504">
    <property type="protein sequence ID" value="QEO08889.1"/>
    <property type="molecule type" value="Genomic_DNA"/>
</dbReference>
<gene>
    <name evidence="1" type="ORF">FLP23_01940</name>
</gene>
<keyword evidence="2" id="KW-1185">Reference proteome</keyword>
<evidence type="ECO:0000313" key="1">
    <source>
        <dbReference type="EMBL" id="QEO08889.1"/>
    </source>
</evidence>
<dbReference type="RefSeq" id="WP_149324320.1">
    <property type="nucleotide sequence ID" value="NZ_CP043504.1"/>
</dbReference>
<dbReference type="Proteomes" id="UP000322159">
    <property type="component" value="Chromosome"/>
</dbReference>
<dbReference type="KEGG" id="lyk:FLP23_01940"/>